<dbReference type="SUPFAM" id="SSF51197">
    <property type="entry name" value="Clavaminate synthase-like"/>
    <property type="match status" value="1"/>
</dbReference>
<protein>
    <submittedName>
        <fullName evidence="2">Cupin-like domain-containing protein</fullName>
    </submittedName>
</protein>
<sequence length="354" mass="41221">MPATSWRNLLKIQSNVQPNVQPTMQVNDDWRRWIGENLMLGTSPEAIAAILVKSNVSQANARTEIDAALRSPYLQAARRLANRVNKRDWVLGIQAQLNRLYDEGIERRERLSGEEFLQQYYRTNRPVIITGMLEHFPARQKWNLDYFAQRFGERVVEVQFGREADPQYELNSIAHKRKMPFGEYVEMVRNSGRTNDFYMTANNDSLNRDALKELFEDVGTLPEYLDDDPGRRGFFWFGPAGTVTPFHHDLTNNFMAQIIGRKKIKLMAPSDTPRIYNHRHCFTEVDARNIDLARFPAMAEVQVLECVLEPGEILFLPVGWWHYVEGLDISVTLSTTNFRWPNDFYSNYPPNHDF</sequence>
<dbReference type="InterPro" id="IPR041667">
    <property type="entry name" value="Cupin_8"/>
</dbReference>
<dbReference type="OrthoDB" id="479699at2"/>
<dbReference type="Pfam" id="PF13621">
    <property type="entry name" value="Cupin_8"/>
    <property type="match status" value="1"/>
</dbReference>
<dbReference type="PANTHER" id="PTHR12461">
    <property type="entry name" value="HYPOXIA-INDUCIBLE FACTOR 1 ALPHA INHIBITOR-RELATED"/>
    <property type="match status" value="1"/>
</dbReference>
<evidence type="ECO:0000313" key="3">
    <source>
        <dbReference type="Proteomes" id="UP000278085"/>
    </source>
</evidence>
<keyword evidence="3" id="KW-1185">Reference proteome</keyword>
<name>A0A430HNV3_9BURK</name>
<dbReference type="PROSITE" id="PS51184">
    <property type="entry name" value="JMJC"/>
    <property type="match status" value="1"/>
</dbReference>
<dbReference type="Gene3D" id="2.60.120.650">
    <property type="entry name" value="Cupin"/>
    <property type="match status" value="1"/>
</dbReference>
<dbReference type="EMBL" id="RXLQ01000004">
    <property type="protein sequence ID" value="RSZ59227.1"/>
    <property type="molecule type" value="Genomic_DNA"/>
</dbReference>
<gene>
    <name evidence="2" type="ORF">EJB06_08550</name>
</gene>
<evidence type="ECO:0000259" key="1">
    <source>
        <dbReference type="PROSITE" id="PS51184"/>
    </source>
</evidence>
<dbReference type="AlphaFoldDB" id="A0A430HNV3"/>
<evidence type="ECO:0000313" key="2">
    <source>
        <dbReference type="EMBL" id="RSZ59227.1"/>
    </source>
</evidence>
<accession>A0A430HNV3</accession>
<comment type="caution">
    <text evidence="2">The sequence shown here is derived from an EMBL/GenBank/DDBJ whole genome shotgun (WGS) entry which is preliminary data.</text>
</comment>
<dbReference type="Proteomes" id="UP000278085">
    <property type="component" value="Unassembled WGS sequence"/>
</dbReference>
<dbReference type="SMART" id="SM00558">
    <property type="entry name" value="JmjC"/>
    <property type="match status" value="1"/>
</dbReference>
<proteinExistence type="predicted"/>
<reference evidence="2 3" key="1">
    <citation type="submission" date="2018-12" db="EMBL/GenBank/DDBJ databases">
        <authorList>
            <person name="Yang E."/>
        </authorList>
    </citation>
    <scope>NUCLEOTIDE SEQUENCE [LARGE SCALE GENOMIC DNA]</scope>
    <source>
        <strain evidence="2 3">SOD</strain>
    </source>
</reference>
<dbReference type="InterPro" id="IPR003347">
    <property type="entry name" value="JmjC_dom"/>
</dbReference>
<organism evidence="2 3">
    <name type="scientific">Massilia atriviolacea</name>
    <dbReference type="NCBI Taxonomy" id="2495579"/>
    <lineage>
        <taxon>Bacteria</taxon>
        <taxon>Pseudomonadati</taxon>
        <taxon>Pseudomonadota</taxon>
        <taxon>Betaproteobacteria</taxon>
        <taxon>Burkholderiales</taxon>
        <taxon>Oxalobacteraceae</taxon>
        <taxon>Telluria group</taxon>
        <taxon>Massilia</taxon>
    </lineage>
</organism>
<feature type="domain" description="JmjC" evidence="1">
    <location>
        <begin position="210"/>
        <end position="352"/>
    </location>
</feature>
<dbReference type="PANTHER" id="PTHR12461:SF105">
    <property type="entry name" value="HYPOXIA-INDUCIBLE FACTOR 1-ALPHA INHIBITOR"/>
    <property type="match status" value="1"/>
</dbReference>